<keyword evidence="5" id="KW-1015">Disulfide bond</keyword>
<dbReference type="SUPFAM" id="SSF47072">
    <property type="entry name" value="Cysteine alpha-hairpin motif"/>
    <property type="match status" value="1"/>
</dbReference>
<gene>
    <name evidence="6" type="ORF">AMATHDRAFT_143416</name>
</gene>
<dbReference type="STRING" id="703135.A0A2A9NTX4"/>
<evidence type="ECO:0000256" key="4">
    <source>
        <dbReference type="ARBA" id="ARBA00023128"/>
    </source>
</evidence>
<accession>A0A2A9NTX4</accession>
<evidence type="ECO:0000256" key="2">
    <source>
        <dbReference type="ARBA" id="ARBA00009858"/>
    </source>
</evidence>
<sequence>MTYTACALQDCLGKNTYSPERCDGYLRNLYLCCQGMYNETDGKGRSTACPMPHVISRWLKDHPSNVPP</sequence>
<keyword evidence="4" id="KW-0496">Mitochondrion</keyword>
<dbReference type="Gene3D" id="1.10.287.1130">
    <property type="entry name" value="CytochromE C oxidase copper chaperone"/>
    <property type="match status" value="1"/>
</dbReference>
<dbReference type="OrthoDB" id="13601at2759"/>
<keyword evidence="7" id="KW-1185">Reference proteome</keyword>
<comment type="similarity">
    <text evidence="2">Belongs to the CMC4 family.</text>
</comment>
<dbReference type="PANTHER" id="PTHR15590">
    <property type="entry name" value="CX9C MOTIF-CONTAINING PROTEIN 4"/>
    <property type="match status" value="1"/>
</dbReference>
<name>A0A2A9NTX4_9AGAR</name>
<dbReference type="InterPro" id="IPR027179">
    <property type="entry name" value="CMC4"/>
</dbReference>
<evidence type="ECO:0000256" key="1">
    <source>
        <dbReference type="ARBA" id="ARBA00004569"/>
    </source>
</evidence>
<dbReference type="EMBL" id="KZ301992">
    <property type="protein sequence ID" value="PFH51103.1"/>
    <property type="molecule type" value="Genomic_DNA"/>
</dbReference>
<evidence type="ECO:0000313" key="6">
    <source>
        <dbReference type="EMBL" id="PFH51103.1"/>
    </source>
</evidence>
<dbReference type="InterPro" id="IPR009069">
    <property type="entry name" value="Cys_alpha_HP_mot_SF"/>
</dbReference>
<dbReference type="Proteomes" id="UP000242287">
    <property type="component" value="Unassembled WGS sequence"/>
</dbReference>
<dbReference type="Pfam" id="PF08991">
    <property type="entry name" value="CMC4"/>
    <property type="match status" value="1"/>
</dbReference>
<dbReference type="PANTHER" id="PTHR15590:SF0">
    <property type="entry name" value="CX9C MOTIF-CONTAINING PROTEIN 4"/>
    <property type="match status" value="1"/>
</dbReference>
<organism evidence="6 7">
    <name type="scientific">Amanita thiersii Skay4041</name>
    <dbReference type="NCBI Taxonomy" id="703135"/>
    <lineage>
        <taxon>Eukaryota</taxon>
        <taxon>Fungi</taxon>
        <taxon>Dikarya</taxon>
        <taxon>Basidiomycota</taxon>
        <taxon>Agaricomycotina</taxon>
        <taxon>Agaricomycetes</taxon>
        <taxon>Agaricomycetidae</taxon>
        <taxon>Agaricales</taxon>
        <taxon>Pluteineae</taxon>
        <taxon>Amanitaceae</taxon>
        <taxon>Amanita</taxon>
    </lineage>
</organism>
<proteinExistence type="inferred from homology"/>
<reference evidence="6 7" key="1">
    <citation type="submission" date="2014-02" db="EMBL/GenBank/DDBJ databases">
        <title>Transposable element dynamics among asymbiotic and ectomycorrhizal Amanita fungi.</title>
        <authorList>
            <consortium name="DOE Joint Genome Institute"/>
            <person name="Hess J."/>
            <person name="Skrede I."/>
            <person name="Wolfe B."/>
            <person name="LaButti K."/>
            <person name="Ohm R.A."/>
            <person name="Grigoriev I.V."/>
            <person name="Pringle A."/>
        </authorList>
    </citation>
    <scope>NUCLEOTIDE SEQUENCE [LARGE SCALE GENOMIC DNA]</scope>
    <source>
        <strain evidence="6 7">SKay4041</strain>
    </source>
</reference>
<evidence type="ECO:0000313" key="7">
    <source>
        <dbReference type="Proteomes" id="UP000242287"/>
    </source>
</evidence>
<evidence type="ECO:0000256" key="3">
    <source>
        <dbReference type="ARBA" id="ARBA00019406"/>
    </source>
</evidence>
<dbReference type="GO" id="GO:0005758">
    <property type="term" value="C:mitochondrial intermembrane space"/>
    <property type="evidence" value="ECO:0007669"/>
    <property type="project" value="UniProtKB-SubCell"/>
</dbReference>
<dbReference type="AlphaFoldDB" id="A0A2A9NTX4"/>
<protein>
    <recommendedName>
        <fullName evidence="3">Cx9C motif-containing protein 4, mitochondrial</fullName>
    </recommendedName>
</protein>
<evidence type="ECO:0000256" key="5">
    <source>
        <dbReference type="ARBA" id="ARBA00023157"/>
    </source>
</evidence>
<comment type="subcellular location">
    <subcellularLocation>
        <location evidence="1">Mitochondrion intermembrane space</location>
    </subcellularLocation>
</comment>